<gene>
    <name evidence="8" type="ORF">J6595_07245</name>
</gene>
<comment type="subcellular location">
    <subcellularLocation>
        <location evidence="1 7">Cell membrane</location>
        <topology evidence="1 7">Multi-pass membrane protein</topology>
    </subcellularLocation>
</comment>
<feature type="transmembrane region" description="Helical" evidence="7">
    <location>
        <begin position="111"/>
        <end position="135"/>
    </location>
</feature>
<comment type="caution">
    <text evidence="8">The sequence shown here is derived from an EMBL/GenBank/DDBJ whole genome shotgun (WGS) entry which is preliminary data.</text>
</comment>
<feature type="transmembrane region" description="Helical" evidence="7">
    <location>
        <begin position="147"/>
        <end position="167"/>
    </location>
</feature>
<comment type="similarity">
    <text evidence="2 7">Belongs to the UPF0056 (MarC) family.</text>
</comment>
<reference evidence="8 9" key="1">
    <citation type="submission" date="2021-04" db="EMBL/GenBank/DDBJ databases">
        <title>Whole genome sequence of Jiella sp. KSK16Y-1.</title>
        <authorList>
            <person name="Tuo L."/>
        </authorList>
    </citation>
    <scope>NUCLEOTIDE SEQUENCE [LARGE SCALE GENOMIC DNA]</scope>
    <source>
        <strain evidence="8 9">KSK16Y-1</strain>
    </source>
</reference>
<evidence type="ECO:0000256" key="3">
    <source>
        <dbReference type="ARBA" id="ARBA00022475"/>
    </source>
</evidence>
<dbReference type="Pfam" id="PF01914">
    <property type="entry name" value="MarC"/>
    <property type="match status" value="1"/>
</dbReference>
<feature type="transmembrane region" description="Helical" evidence="7">
    <location>
        <begin position="6"/>
        <end position="28"/>
    </location>
</feature>
<proteinExistence type="inferred from homology"/>
<dbReference type="EMBL" id="JAGJCF010000003">
    <property type="protein sequence ID" value="MBP0615370.1"/>
    <property type="molecule type" value="Genomic_DNA"/>
</dbReference>
<evidence type="ECO:0000256" key="4">
    <source>
        <dbReference type="ARBA" id="ARBA00022692"/>
    </source>
</evidence>
<name>A0ABS4BF46_9HYPH</name>
<keyword evidence="4 7" id="KW-0812">Transmembrane</keyword>
<dbReference type="NCBIfam" id="TIGR00427">
    <property type="entry name" value="NAAT family transporter"/>
    <property type="match status" value="1"/>
</dbReference>
<feature type="transmembrane region" description="Helical" evidence="7">
    <location>
        <begin position="68"/>
        <end position="90"/>
    </location>
</feature>
<evidence type="ECO:0000256" key="6">
    <source>
        <dbReference type="ARBA" id="ARBA00023136"/>
    </source>
</evidence>
<feature type="transmembrane region" description="Helical" evidence="7">
    <location>
        <begin position="40"/>
        <end position="62"/>
    </location>
</feature>
<dbReference type="PANTHER" id="PTHR33508">
    <property type="entry name" value="UPF0056 MEMBRANE PROTEIN YHCE"/>
    <property type="match status" value="1"/>
</dbReference>
<dbReference type="RefSeq" id="WP_209593767.1">
    <property type="nucleotide sequence ID" value="NZ_JAGJCF010000003.1"/>
</dbReference>
<dbReference type="Proteomes" id="UP000678276">
    <property type="component" value="Unassembled WGS sequence"/>
</dbReference>
<accession>A0ABS4BF46</accession>
<evidence type="ECO:0000256" key="7">
    <source>
        <dbReference type="RuleBase" id="RU362048"/>
    </source>
</evidence>
<evidence type="ECO:0000256" key="5">
    <source>
        <dbReference type="ARBA" id="ARBA00022989"/>
    </source>
</evidence>
<protein>
    <recommendedName>
        <fullName evidence="7">UPF0056 membrane protein</fullName>
    </recommendedName>
</protein>
<evidence type="ECO:0000313" key="9">
    <source>
        <dbReference type="Proteomes" id="UP000678276"/>
    </source>
</evidence>
<dbReference type="InterPro" id="IPR002771">
    <property type="entry name" value="Multi_antbiot-R_MarC"/>
</dbReference>
<organism evidence="8 9">
    <name type="scientific">Jiella mangrovi</name>
    <dbReference type="NCBI Taxonomy" id="2821407"/>
    <lineage>
        <taxon>Bacteria</taxon>
        <taxon>Pseudomonadati</taxon>
        <taxon>Pseudomonadota</taxon>
        <taxon>Alphaproteobacteria</taxon>
        <taxon>Hyphomicrobiales</taxon>
        <taxon>Aurantimonadaceae</taxon>
        <taxon>Jiella</taxon>
    </lineage>
</organism>
<keyword evidence="5 7" id="KW-1133">Transmembrane helix</keyword>
<dbReference type="PANTHER" id="PTHR33508:SF1">
    <property type="entry name" value="UPF0056 MEMBRANE PROTEIN YHCE"/>
    <property type="match status" value="1"/>
</dbReference>
<keyword evidence="3" id="KW-1003">Cell membrane</keyword>
<sequence>MFDVLLNGFTTLFVILDPLGLIPLFLALTPGASSQARSKIALRASIIAFAILALFGLTGLALLEVLGITLGAFRLAGGLFLFWIGFELVFEKRSERKQKSASQAIDEQDSGDVAAFPLAIPLMAGPGAISAVILLSGNLPGVVGKAALLAVVFAAMLVTFAFLAIAHRLDRFLGATSRAVISRLLGVLLAALAVQFVADGAAALMQTTGTVAPPSA</sequence>
<keyword evidence="6 7" id="KW-0472">Membrane</keyword>
<keyword evidence="9" id="KW-1185">Reference proteome</keyword>
<evidence type="ECO:0000313" key="8">
    <source>
        <dbReference type="EMBL" id="MBP0615370.1"/>
    </source>
</evidence>
<feature type="transmembrane region" description="Helical" evidence="7">
    <location>
        <begin position="179"/>
        <end position="198"/>
    </location>
</feature>
<evidence type="ECO:0000256" key="1">
    <source>
        <dbReference type="ARBA" id="ARBA00004651"/>
    </source>
</evidence>
<evidence type="ECO:0000256" key="2">
    <source>
        <dbReference type="ARBA" id="ARBA00009784"/>
    </source>
</evidence>